<proteinExistence type="predicted"/>
<keyword evidence="2" id="KW-1185">Reference proteome</keyword>
<comment type="caution">
    <text evidence="1">The sequence shown here is derived from an EMBL/GenBank/DDBJ whole genome shotgun (WGS) entry which is preliminary data.</text>
</comment>
<evidence type="ECO:0000313" key="1">
    <source>
        <dbReference type="EMBL" id="MPC67094.1"/>
    </source>
</evidence>
<organism evidence="1 2">
    <name type="scientific">Portunus trituberculatus</name>
    <name type="common">Swimming crab</name>
    <name type="synonym">Neptunus trituberculatus</name>
    <dbReference type="NCBI Taxonomy" id="210409"/>
    <lineage>
        <taxon>Eukaryota</taxon>
        <taxon>Metazoa</taxon>
        <taxon>Ecdysozoa</taxon>
        <taxon>Arthropoda</taxon>
        <taxon>Crustacea</taxon>
        <taxon>Multicrustacea</taxon>
        <taxon>Malacostraca</taxon>
        <taxon>Eumalacostraca</taxon>
        <taxon>Eucarida</taxon>
        <taxon>Decapoda</taxon>
        <taxon>Pleocyemata</taxon>
        <taxon>Brachyura</taxon>
        <taxon>Eubrachyura</taxon>
        <taxon>Portunoidea</taxon>
        <taxon>Portunidae</taxon>
        <taxon>Portuninae</taxon>
        <taxon>Portunus</taxon>
    </lineage>
</organism>
<dbReference type="AlphaFoldDB" id="A0A5B7HEJ8"/>
<dbReference type="Proteomes" id="UP000324222">
    <property type="component" value="Unassembled WGS sequence"/>
</dbReference>
<sequence length="80" mass="8489">MPGKLRSLDSDLPSRLQHLLSEVDNNKVSSAARACKHSLVRLNEGNLQKASPRVATANWPLCGPGRGEEFQPVGVAAAAV</sequence>
<name>A0A5B7HEJ8_PORTR</name>
<dbReference type="EMBL" id="VSRR010025770">
    <property type="protein sequence ID" value="MPC67094.1"/>
    <property type="molecule type" value="Genomic_DNA"/>
</dbReference>
<gene>
    <name evidence="1" type="ORF">E2C01_061259</name>
</gene>
<protein>
    <submittedName>
        <fullName evidence="1">Uncharacterized protein</fullName>
    </submittedName>
</protein>
<reference evidence="1 2" key="1">
    <citation type="submission" date="2019-05" db="EMBL/GenBank/DDBJ databases">
        <title>Another draft genome of Portunus trituberculatus and its Hox gene families provides insights of decapod evolution.</title>
        <authorList>
            <person name="Jeong J.-H."/>
            <person name="Song I."/>
            <person name="Kim S."/>
            <person name="Choi T."/>
            <person name="Kim D."/>
            <person name="Ryu S."/>
            <person name="Kim W."/>
        </authorList>
    </citation>
    <scope>NUCLEOTIDE SEQUENCE [LARGE SCALE GENOMIC DNA]</scope>
    <source>
        <tissue evidence="1">Muscle</tissue>
    </source>
</reference>
<accession>A0A5B7HEJ8</accession>
<evidence type="ECO:0000313" key="2">
    <source>
        <dbReference type="Proteomes" id="UP000324222"/>
    </source>
</evidence>